<dbReference type="EMBL" id="NHMP01000002">
    <property type="protein sequence ID" value="OXE50362.1"/>
    <property type="molecule type" value="Genomic_DNA"/>
</dbReference>
<accession>A0A227KQ37</accession>
<sequence length="84" mass="9814">MLGFDEISFSPQALHIYKQKDVVEKAFNNYKDKCGGRKMRSQETSLDGRVFPTYLSLILQRRLEQAKKNPWDMSRIIDELSATM</sequence>
<organism evidence="1 2">
    <name type="scientific">Turicimonas muris</name>
    <dbReference type="NCBI Taxonomy" id="1796652"/>
    <lineage>
        <taxon>Bacteria</taxon>
        <taxon>Pseudomonadati</taxon>
        <taxon>Pseudomonadota</taxon>
        <taxon>Betaproteobacteria</taxon>
        <taxon>Burkholderiales</taxon>
        <taxon>Sutterellaceae</taxon>
        <taxon>Turicimonas</taxon>
    </lineage>
</organism>
<gene>
    <name evidence="1" type="ORF">ADH67_05100</name>
</gene>
<evidence type="ECO:0008006" key="3">
    <source>
        <dbReference type="Google" id="ProtNLM"/>
    </source>
</evidence>
<reference evidence="2" key="1">
    <citation type="submission" date="2017-05" db="EMBL/GenBank/DDBJ databases">
        <title>Improved OligoMM genomes.</title>
        <authorList>
            <person name="Garzetti D."/>
        </authorList>
    </citation>
    <scope>NUCLEOTIDE SEQUENCE [LARGE SCALE GENOMIC DNA]</scope>
    <source>
        <strain evidence="2">YL45</strain>
    </source>
</reference>
<evidence type="ECO:0000313" key="1">
    <source>
        <dbReference type="EMBL" id="OXE50362.1"/>
    </source>
</evidence>
<comment type="caution">
    <text evidence="1">The sequence shown here is derived from an EMBL/GenBank/DDBJ whole genome shotgun (WGS) entry which is preliminary data.</text>
</comment>
<dbReference type="Proteomes" id="UP000214610">
    <property type="component" value="Unassembled WGS sequence"/>
</dbReference>
<proteinExistence type="predicted"/>
<evidence type="ECO:0000313" key="2">
    <source>
        <dbReference type="Proteomes" id="UP000214610"/>
    </source>
</evidence>
<name>A0A227KQ37_9BURK</name>
<protein>
    <recommendedName>
        <fullName evidence="3">Transposase IS4-like domain-containing protein</fullName>
    </recommendedName>
</protein>
<keyword evidence="2" id="KW-1185">Reference proteome</keyword>
<dbReference type="AlphaFoldDB" id="A0A227KQ37"/>